<keyword evidence="2" id="KW-1185">Reference proteome</keyword>
<sequence length="189" mass="20823">MRLRFLGQGLTGVAIASLTVSTTTTIISQPSYARGTTFFCAKSKGIPITFARTQDGRKVPMIRWISQDYFSQEWPVERRCQEVSRRFQRSYDNGTLKYIKTGTLRGEPVVCAAANSYAPCTDSTLLFTLKRGSSAKATVQRLLNRRGLVAGNVLNESGGDTLNVEFDAYINNATDEPSSDLNQNSGNSF</sequence>
<comment type="caution">
    <text evidence="1">The sequence shown here is derived from an EMBL/GenBank/DDBJ whole genome shotgun (WGS) entry which is preliminary data.</text>
</comment>
<evidence type="ECO:0000313" key="1">
    <source>
        <dbReference type="EMBL" id="MBH8566910.1"/>
    </source>
</evidence>
<dbReference type="InterPro" id="IPR025478">
    <property type="entry name" value="COP23"/>
</dbReference>
<dbReference type="Pfam" id="PF14218">
    <property type="entry name" value="COP23"/>
    <property type="match status" value="1"/>
</dbReference>
<gene>
    <name evidence="1" type="ORF">I8748_33000</name>
</gene>
<reference evidence="1 2" key="1">
    <citation type="journal article" date="2021" name="Int. J. Syst. Evol. Microbiol.">
        <title>Amazonocrinis nigriterrae gen. nov., sp. nov., Atlanticothrix silvestris gen. nov., sp. nov. and Dendronalium phyllosphericum gen. nov., sp. nov., nostocacean cyanobacteria from Brazilian environments.</title>
        <authorList>
            <person name="Alvarenga D.O."/>
            <person name="Andreote A.P.D."/>
            <person name="Branco L.H.Z."/>
            <person name="Delbaje E."/>
            <person name="Cruz R.B."/>
            <person name="Varani A.M."/>
            <person name="Fiore M.F."/>
        </authorList>
    </citation>
    <scope>NUCLEOTIDE SEQUENCE [LARGE SCALE GENOMIC DNA]</scope>
    <source>
        <strain evidence="1 2">CENA67</strain>
    </source>
</reference>
<protein>
    <submittedName>
        <fullName evidence="1">COP23 domain-containing protein</fullName>
    </submittedName>
</protein>
<accession>A0A8J7HZ51</accession>
<dbReference type="AlphaFoldDB" id="A0A8J7HZ51"/>
<dbReference type="Proteomes" id="UP000632766">
    <property type="component" value="Unassembled WGS sequence"/>
</dbReference>
<evidence type="ECO:0000313" key="2">
    <source>
        <dbReference type="Proteomes" id="UP000632766"/>
    </source>
</evidence>
<dbReference type="EMBL" id="JAECZC010000107">
    <property type="protein sequence ID" value="MBH8566910.1"/>
    <property type="molecule type" value="Genomic_DNA"/>
</dbReference>
<proteinExistence type="predicted"/>
<dbReference type="RefSeq" id="WP_198128643.1">
    <property type="nucleotide sequence ID" value="NZ_JAECZC010000107.1"/>
</dbReference>
<organism evidence="1 2">
    <name type="scientific">Amazonocrinis nigriterrae CENA67</name>
    <dbReference type="NCBI Taxonomy" id="2794033"/>
    <lineage>
        <taxon>Bacteria</taxon>
        <taxon>Bacillati</taxon>
        <taxon>Cyanobacteriota</taxon>
        <taxon>Cyanophyceae</taxon>
        <taxon>Nostocales</taxon>
        <taxon>Nostocaceae</taxon>
        <taxon>Amazonocrinis</taxon>
        <taxon>Amazonocrinis nigriterrae</taxon>
    </lineage>
</organism>
<name>A0A8J7HZ51_9NOST</name>